<evidence type="ECO:0000256" key="4">
    <source>
        <dbReference type="ARBA" id="ARBA00022692"/>
    </source>
</evidence>
<comment type="similarity">
    <text evidence="3">Belongs to the AIG1 family.</text>
</comment>
<name>A0A482VL52_ASBVE</name>
<comment type="subcellular location">
    <subcellularLocation>
        <location evidence="2">Endomembrane system</location>
        <topology evidence="2">Multi-pass membrane protein</topology>
    </subcellularLocation>
</comment>
<feature type="transmembrane region" description="Helical" evidence="17">
    <location>
        <begin position="124"/>
        <end position="146"/>
    </location>
</feature>
<comment type="catalytic activity">
    <reaction evidence="9">
        <text>9-hexadecanoyloxy-octadecanoate + H2O = 9-hydroxy-octadecanoate + hexadecanoate + H(+)</text>
        <dbReference type="Rhea" id="RHEA:52052"/>
        <dbReference type="ChEBI" id="CHEBI:7896"/>
        <dbReference type="ChEBI" id="CHEBI:15377"/>
        <dbReference type="ChEBI" id="CHEBI:15378"/>
        <dbReference type="ChEBI" id="CHEBI:83670"/>
        <dbReference type="ChEBI" id="CHEBI:136286"/>
    </reaction>
    <physiologicalReaction direction="left-to-right" evidence="9">
        <dbReference type="Rhea" id="RHEA:52053"/>
    </physiologicalReaction>
</comment>
<dbReference type="PROSITE" id="PS51257">
    <property type="entry name" value="PROKAR_LIPOPROTEIN"/>
    <property type="match status" value="1"/>
</dbReference>
<protein>
    <submittedName>
        <fullName evidence="18">Androgen-induced gene 1 protein-like</fullName>
    </submittedName>
</protein>
<comment type="catalytic activity">
    <reaction evidence="1">
        <text>9-(9Z-hexadecenoyloxy)-octadecanoate + H2O = (9Z)-hexadecenoate + 9-hydroxy-octadecanoate + H(+)</text>
        <dbReference type="Rhea" id="RHEA:52068"/>
        <dbReference type="ChEBI" id="CHEBI:15377"/>
        <dbReference type="ChEBI" id="CHEBI:15378"/>
        <dbReference type="ChEBI" id="CHEBI:32372"/>
        <dbReference type="ChEBI" id="CHEBI:136286"/>
        <dbReference type="ChEBI" id="CHEBI:136309"/>
    </reaction>
    <physiologicalReaction direction="left-to-right" evidence="1">
        <dbReference type="Rhea" id="RHEA:52069"/>
    </physiologicalReaction>
</comment>
<evidence type="ECO:0000256" key="5">
    <source>
        <dbReference type="ARBA" id="ARBA00022989"/>
    </source>
</evidence>
<evidence type="ECO:0000256" key="13">
    <source>
        <dbReference type="ARBA" id="ARBA00049221"/>
    </source>
</evidence>
<keyword evidence="19" id="KW-1185">Reference proteome</keyword>
<feature type="transmembrane region" description="Helical" evidence="17">
    <location>
        <begin position="158"/>
        <end position="178"/>
    </location>
</feature>
<evidence type="ECO:0000256" key="12">
    <source>
        <dbReference type="ARBA" id="ARBA00048800"/>
    </source>
</evidence>
<evidence type="ECO:0000256" key="9">
    <source>
        <dbReference type="ARBA" id="ARBA00047863"/>
    </source>
</evidence>
<comment type="caution">
    <text evidence="18">The sequence shown here is derived from an EMBL/GenBank/DDBJ whole genome shotgun (WGS) entry which is preliminary data.</text>
</comment>
<dbReference type="PANTHER" id="PTHR10989:SF16">
    <property type="entry name" value="AT02829P-RELATED"/>
    <property type="match status" value="1"/>
</dbReference>
<dbReference type="GO" id="GO:0016020">
    <property type="term" value="C:membrane"/>
    <property type="evidence" value="ECO:0007669"/>
    <property type="project" value="InterPro"/>
</dbReference>
<comment type="catalytic activity">
    <reaction evidence="14">
        <text>13-(9Z-octadecenoyloxy)-octadecanoate + H2O = 13-hydroxy-octadecanoate + (9Z)-octadecenoate + H(+)</text>
        <dbReference type="Rhea" id="RHEA:52064"/>
        <dbReference type="ChEBI" id="CHEBI:15377"/>
        <dbReference type="ChEBI" id="CHEBI:15378"/>
        <dbReference type="ChEBI" id="CHEBI:30823"/>
        <dbReference type="ChEBI" id="CHEBI:136303"/>
        <dbReference type="ChEBI" id="CHEBI:136304"/>
    </reaction>
    <physiologicalReaction direction="left-to-right" evidence="14">
        <dbReference type="Rhea" id="RHEA:52065"/>
    </physiologicalReaction>
</comment>
<evidence type="ECO:0000256" key="17">
    <source>
        <dbReference type="SAM" id="Phobius"/>
    </source>
</evidence>
<comment type="catalytic activity">
    <reaction evidence="10">
        <text>12-octadecanoyloxy-octadecanoate + H2O = 12-hydroxyoctadecanoate + octadecanoate + H(+)</text>
        <dbReference type="Rhea" id="RHEA:52080"/>
        <dbReference type="ChEBI" id="CHEBI:15377"/>
        <dbReference type="ChEBI" id="CHEBI:15378"/>
        <dbReference type="ChEBI" id="CHEBI:25629"/>
        <dbReference type="ChEBI" id="CHEBI:84201"/>
        <dbReference type="ChEBI" id="CHEBI:136330"/>
    </reaction>
    <physiologicalReaction direction="left-to-right" evidence="10">
        <dbReference type="Rhea" id="RHEA:52081"/>
    </physiologicalReaction>
</comment>
<evidence type="ECO:0000256" key="1">
    <source>
        <dbReference type="ARBA" id="ARBA00000923"/>
    </source>
</evidence>
<evidence type="ECO:0000256" key="10">
    <source>
        <dbReference type="ARBA" id="ARBA00048680"/>
    </source>
</evidence>
<evidence type="ECO:0000313" key="18">
    <source>
        <dbReference type="EMBL" id="RZC33098.1"/>
    </source>
</evidence>
<dbReference type="STRING" id="1661398.A0A482VL52"/>
<dbReference type="InterPro" id="IPR006838">
    <property type="entry name" value="ADTRP_AIG1"/>
</dbReference>
<evidence type="ECO:0000256" key="3">
    <source>
        <dbReference type="ARBA" id="ARBA00009300"/>
    </source>
</evidence>
<sequence length="199" mass="23427">MSVKTLCHSVAALHFWFGCYYDWNYVEIPSEVHKMGSSFGKSGKLKFLTFWDAILPCLAFPLSMFVGLTFWAIYFVDRELIFPRALDKYFPVWLNHVMHTNIMIFILIELYTSYRKYPSRKFGLTVLSVFMLVYLVWIHVIHAYSGMWVYPILEVLNFPLRIVFFLGLLGLSIGLYVFGEKLNGLIWSSRLTSIKKRQY</sequence>
<organism evidence="18 19">
    <name type="scientific">Asbolus verrucosus</name>
    <name type="common">Desert ironclad beetle</name>
    <dbReference type="NCBI Taxonomy" id="1661398"/>
    <lineage>
        <taxon>Eukaryota</taxon>
        <taxon>Metazoa</taxon>
        <taxon>Ecdysozoa</taxon>
        <taxon>Arthropoda</taxon>
        <taxon>Hexapoda</taxon>
        <taxon>Insecta</taxon>
        <taxon>Pterygota</taxon>
        <taxon>Neoptera</taxon>
        <taxon>Endopterygota</taxon>
        <taxon>Coleoptera</taxon>
        <taxon>Polyphaga</taxon>
        <taxon>Cucujiformia</taxon>
        <taxon>Tenebrionidae</taxon>
        <taxon>Pimeliinae</taxon>
        <taxon>Asbolus</taxon>
    </lineage>
</organism>
<evidence type="ECO:0000256" key="14">
    <source>
        <dbReference type="ARBA" id="ARBA00049296"/>
    </source>
</evidence>
<comment type="catalytic activity">
    <reaction evidence="16">
        <text>12-(9Z-hexadecenoyloxy)-octadecanoate + H2O = 12-hydroxyoctadecanoate + (9Z)-hexadecenoate + H(+)</text>
        <dbReference type="Rhea" id="RHEA:52072"/>
        <dbReference type="ChEBI" id="CHEBI:15377"/>
        <dbReference type="ChEBI" id="CHEBI:15378"/>
        <dbReference type="ChEBI" id="CHEBI:32372"/>
        <dbReference type="ChEBI" id="CHEBI:84201"/>
        <dbReference type="ChEBI" id="CHEBI:136312"/>
    </reaction>
    <physiologicalReaction direction="left-to-right" evidence="16">
        <dbReference type="Rhea" id="RHEA:52073"/>
    </physiologicalReaction>
</comment>
<dbReference type="EMBL" id="QDEB01092006">
    <property type="protein sequence ID" value="RZC33098.1"/>
    <property type="molecule type" value="Genomic_DNA"/>
</dbReference>
<evidence type="ECO:0000256" key="2">
    <source>
        <dbReference type="ARBA" id="ARBA00004127"/>
    </source>
</evidence>
<evidence type="ECO:0000256" key="15">
    <source>
        <dbReference type="ARBA" id="ARBA00049322"/>
    </source>
</evidence>
<gene>
    <name evidence="18" type="ORF">BDFB_007677</name>
</gene>
<comment type="catalytic activity">
    <reaction evidence="8">
        <text>13-octadecanoyloxy-octadecanoate + H2O = 13-hydroxy-octadecanoate + octadecanoate + H(+)</text>
        <dbReference type="Rhea" id="RHEA:52084"/>
        <dbReference type="ChEBI" id="CHEBI:15377"/>
        <dbReference type="ChEBI" id="CHEBI:15378"/>
        <dbReference type="ChEBI" id="CHEBI:25629"/>
        <dbReference type="ChEBI" id="CHEBI:136304"/>
        <dbReference type="ChEBI" id="CHEBI:136335"/>
    </reaction>
    <physiologicalReaction direction="left-to-right" evidence="8">
        <dbReference type="Rhea" id="RHEA:52085"/>
    </physiologicalReaction>
</comment>
<dbReference type="GO" id="GO:0012505">
    <property type="term" value="C:endomembrane system"/>
    <property type="evidence" value="ECO:0007669"/>
    <property type="project" value="UniProtKB-SubCell"/>
</dbReference>
<evidence type="ECO:0000256" key="6">
    <source>
        <dbReference type="ARBA" id="ARBA00023136"/>
    </source>
</evidence>
<evidence type="ECO:0000256" key="8">
    <source>
        <dbReference type="ARBA" id="ARBA00047427"/>
    </source>
</evidence>
<dbReference type="Proteomes" id="UP000292052">
    <property type="component" value="Unassembled WGS sequence"/>
</dbReference>
<evidence type="ECO:0000256" key="11">
    <source>
        <dbReference type="ARBA" id="ARBA00048701"/>
    </source>
</evidence>
<accession>A0A482VL52</accession>
<comment type="catalytic activity">
    <reaction evidence="13">
        <text>9-octadecanoyloxy-octadecanoate + H2O = 9-hydroxy-octadecanoate + octadecanoate + H(+)</text>
        <dbReference type="Rhea" id="RHEA:52096"/>
        <dbReference type="ChEBI" id="CHEBI:15377"/>
        <dbReference type="ChEBI" id="CHEBI:15378"/>
        <dbReference type="ChEBI" id="CHEBI:25629"/>
        <dbReference type="ChEBI" id="CHEBI:136286"/>
        <dbReference type="ChEBI" id="CHEBI:136373"/>
    </reaction>
    <physiologicalReaction direction="left-to-right" evidence="13">
        <dbReference type="Rhea" id="RHEA:52097"/>
    </physiologicalReaction>
</comment>
<evidence type="ECO:0000256" key="7">
    <source>
        <dbReference type="ARBA" id="ARBA00047368"/>
    </source>
</evidence>
<keyword evidence="6 17" id="KW-0472">Membrane</keyword>
<evidence type="ECO:0000256" key="16">
    <source>
        <dbReference type="ARBA" id="ARBA00049428"/>
    </source>
</evidence>
<evidence type="ECO:0000313" key="19">
    <source>
        <dbReference type="Proteomes" id="UP000292052"/>
    </source>
</evidence>
<reference evidence="18 19" key="1">
    <citation type="submission" date="2017-03" db="EMBL/GenBank/DDBJ databases">
        <title>Genome of the blue death feigning beetle - Asbolus verrucosus.</title>
        <authorList>
            <person name="Rider S.D."/>
        </authorList>
    </citation>
    <scope>NUCLEOTIDE SEQUENCE [LARGE SCALE GENOMIC DNA]</scope>
    <source>
        <strain evidence="18">Butters</strain>
        <tissue evidence="18">Head and leg muscle</tissue>
    </source>
</reference>
<keyword evidence="5 17" id="KW-1133">Transmembrane helix</keyword>
<comment type="catalytic activity">
    <reaction evidence="12">
        <text>9-(9Z-octadecenoyloxy)-octadecanoate + H2O = 9-hydroxy-octadecanoate + (9Z)-octadecenoate + H(+)</text>
        <dbReference type="Rhea" id="RHEA:52048"/>
        <dbReference type="ChEBI" id="CHEBI:15377"/>
        <dbReference type="ChEBI" id="CHEBI:15378"/>
        <dbReference type="ChEBI" id="CHEBI:30823"/>
        <dbReference type="ChEBI" id="CHEBI:136282"/>
        <dbReference type="ChEBI" id="CHEBI:136286"/>
    </reaction>
    <physiologicalReaction direction="left-to-right" evidence="12">
        <dbReference type="Rhea" id="RHEA:52049"/>
    </physiologicalReaction>
</comment>
<dbReference type="OrthoDB" id="1898221at2759"/>
<feature type="transmembrane region" description="Helical" evidence="17">
    <location>
        <begin position="93"/>
        <end position="112"/>
    </location>
</feature>
<dbReference type="AlphaFoldDB" id="A0A482VL52"/>
<dbReference type="Pfam" id="PF04750">
    <property type="entry name" value="Far-17a_AIG1"/>
    <property type="match status" value="1"/>
</dbReference>
<comment type="catalytic activity">
    <reaction evidence="15">
        <text>13-(9Z-hexadecenoyloxy)-octadecanoate + H2O = 13-hydroxy-octadecanoate + (9Z)-hexadecenoate + H(+)</text>
        <dbReference type="Rhea" id="RHEA:52076"/>
        <dbReference type="ChEBI" id="CHEBI:15377"/>
        <dbReference type="ChEBI" id="CHEBI:15378"/>
        <dbReference type="ChEBI" id="CHEBI:32372"/>
        <dbReference type="ChEBI" id="CHEBI:136304"/>
        <dbReference type="ChEBI" id="CHEBI:136315"/>
    </reaction>
    <physiologicalReaction direction="left-to-right" evidence="15">
        <dbReference type="Rhea" id="RHEA:52077"/>
    </physiologicalReaction>
</comment>
<proteinExistence type="inferred from homology"/>
<comment type="catalytic activity">
    <reaction evidence="7">
        <text>12-hexadecanoyloxy-octadecanoate + H2O = 12-hydroxyoctadecanoate + hexadecanoate + H(+)</text>
        <dbReference type="Rhea" id="RHEA:52056"/>
        <dbReference type="ChEBI" id="CHEBI:7896"/>
        <dbReference type="ChEBI" id="CHEBI:15377"/>
        <dbReference type="ChEBI" id="CHEBI:15378"/>
        <dbReference type="ChEBI" id="CHEBI:83677"/>
        <dbReference type="ChEBI" id="CHEBI:84201"/>
    </reaction>
    <physiologicalReaction direction="left-to-right" evidence="7">
        <dbReference type="Rhea" id="RHEA:52057"/>
    </physiologicalReaction>
</comment>
<comment type="catalytic activity">
    <reaction evidence="11">
        <text>12-(9Z-octadecenoyloxy)-octadecanoate + H2O = 12-hydroxyoctadecanoate + (9Z)-octadecenoate + H(+)</text>
        <dbReference type="Rhea" id="RHEA:52060"/>
        <dbReference type="ChEBI" id="CHEBI:15377"/>
        <dbReference type="ChEBI" id="CHEBI:15378"/>
        <dbReference type="ChEBI" id="CHEBI:30823"/>
        <dbReference type="ChEBI" id="CHEBI:84201"/>
        <dbReference type="ChEBI" id="CHEBI:136302"/>
    </reaction>
    <physiologicalReaction direction="left-to-right" evidence="11">
        <dbReference type="Rhea" id="RHEA:52061"/>
    </physiologicalReaction>
</comment>
<dbReference type="PANTHER" id="PTHR10989">
    <property type="entry name" value="ANDROGEN-INDUCED PROTEIN 1-RELATED"/>
    <property type="match status" value="1"/>
</dbReference>
<keyword evidence="4 17" id="KW-0812">Transmembrane</keyword>
<feature type="transmembrane region" description="Helical" evidence="17">
    <location>
        <begin position="50"/>
        <end position="73"/>
    </location>
</feature>